<proteinExistence type="predicted"/>
<dbReference type="EMBL" id="BARU01048847">
    <property type="protein sequence ID" value="GAH99626.1"/>
    <property type="molecule type" value="Genomic_DNA"/>
</dbReference>
<evidence type="ECO:0000313" key="1">
    <source>
        <dbReference type="EMBL" id="GAH99626.1"/>
    </source>
</evidence>
<gene>
    <name evidence="1" type="ORF">S03H2_72339</name>
</gene>
<name>X1JY48_9ZZZZ</name>
<feature type="non-terminal residue" evidence="1">
    <location>
        <position position="1"/>
    </location>
</feature>
<organism evidence="1">
    <name type="scientific">marine sediment metagenome</name>
    <dbReference type="NCBI Taxonomy" id="412755"/>
    <lineage>
        <taxon>unclassified sequences</taxon>
        <taxon>metagenomes</taxon>
        <taxon>ecological metagenomes</taxon>
    </lineage>
</organism>
<protein>
    <submittedName>
        <fullName evidence="1">Uncharacterized protein</fullName>
    </submittedName>
</protein>
<dbReference type="AlphaFoldDB" id="X1JY48"/>
<accession>X1JY48</accession>
<sequence length="41" mass="4812">RTKIRKPMTKKAEELLIKKLDGLSNNEEEQIAILNQSRNIF</sequence>
<comment type="caution">
    <text evidence="1">The sequence shown here is derived from an EMBL/GenBank/DDBJ whole genome shotgun (WGS) entry which is preliminary data.</text>
</comment>
<reference evidence="1" key="1">
    <citation type="journal article" date="2014" name="Front. Microbiol.">
        <title>High frequency of phylogenetically diverse reductive dehalogenase-homologous genes in deep subseafloor sedimentary metagenomes.</title>
        <authorList>
            <person name="Kawai M."/>
            <person name="Futagami T."/>
            <person name="Toyoda A."/>
            <person name="Takaki Y."/>
            <person name="Nishi S."/>
            <person name="Hori S."/>
            <person name="Arai W."/>
            <person name="Tsubouchi T."/>
            <person name="Morono Y."/>
            <person name="Uchiyama I."/>
            <person name="Ito T."/>
            <person name="Fujiyama A."/>
            <person name="Inagaki F."/>
            <person name="Takami H."/>
        </authorList>
    </citation>
    <scope>NUCLEOTIDE SEQUENCE</scope>
    <source>
        <strain evidence="1">Expedition CK06-06</strain>
    </source>
</reference>